<comment type="caution">
    <text evidence="1">The sequence shown here is derived from an EMBL/GenBank/DDBJ whole genome shotgun (WGS) entry which is preliminary data.</text>
</comment>
<organism evidence="1 2">
    <name type="scientific">Catharanthus roseus</name>
    <name type="common">Madagascar periwinkle</name>
    <name type="synonym">Vinca rosea</name>
    <dbReference type="NCBI Taxonomy" id="4058"/>
    <lineage>
        <taxon>Eukaryota</taxon>
        <taxon>Viridiplantae</taxon>
        <taxon>Streptophyta</taxon>
        <taxon>Embryophyta</taxon>
        <taxon>Tracheophyta</taxon>
        <taxon>Spermatophyta</taxon>
        <taxon>Magnoliopsida</taxon>
        <taxon>eudicotyledons</taxon>
        <taxon>Gunneridae</taxon>
        <taxon>Pentapetalae</taxon>
        <taxon>asterids</taxon>
        <taxon>lamiids</taxon>
        <taxon>Gentianales</taxon>
        <taxon>Apocynaceae</taxon>
        <taxon>Rauvolfioideae</taxon>
        <taxon>Vinceae</taxon>
        <taxon>Catharanthinae</taxon>
        <taxon>Catharanthus</taxon>
    </lineage>
</organism>
<evidence type="ECO:0000313" key="1">
    <source>
        <dbReference type="EMBL" id="KAI5647617.1"/>
    </source>
</evidence>
<keyword evidence="2" id="KW-1185">Reference proteome</keyword>
<dbReference type="Proteomes" id="UP001060085">
    <property type="component" value="Linkage Group LG08"/>
</dbReference>
<sequence length="326" mass="36155">MGSVGSPNAWTPYDTYRDCAQGICNAYCPQWCYYPPPDSGDDNSGTTFSPLIIAVIGILASAFLLVSYYAIITKYCRRRRSRNPDLEVEALRTEISRDQWQVSSSAGAGLDETLINSITVFKYKKGDKLVEGSECSVCLNEFEENENLRLMPKCCHAFHPSCIDVWLKSHSNCPLCRANAAPIYTLPTPNPAPAAQSSSAVNISALQIHQPDDLIFVVEARESISHNQELFVSDDFLKSPLQSNSTRSRNQEEERQIRRSNSLGALSVADILRIEEDDEGLRMEIRQLDGGNSTTGRNQEELVRSSAAAAVKRSFSTGKFNFHKAS</sequence>
<gene>
    <name evidence="1" type="ORF">M9H77_33622</name>
</gene>
<protein>
    <submittedName>
        <fullName evidence="1">Uncharacterized protein</fullName>
    </submittedName>
</protein>
<proteinExistence type="predicted"/>
<evidence type="ECO:0000313" key="2">
    <source>
        <dbReference type="Proteomes" id="UP001060085"/>
    </source>
</evidence>
<name>A0ACB9ZJ03_CATRO</name>
<accession>A0ACB9ZJ03</accession>
<dbReference type="EMBL" id="CM044708">
    <property type="protein sequence ID" value="KAI5647617.1"/>
    <property type="molecule type" value="Genomic_DNA"/>
</dbReference>
<reference evidence="2" key="1">
    <citation type="journal article" date="2023" name="Nat. Plants">
        <title>Single-cell RNA sequencing provides a high-resolution roadmap for understanding the multicellular compartmentation of specialized metabolism.</title>
        <authorList>
            <person name="Sun S."/>
            <person name="Shen X."/>
            <person name="Li Y."/>
            <person name="Li Y."/>
            <person name="Wang S."/>
            <person name="Li R."/>
            <person name="Zhang H."/>
            <person name="Shen G."/>
            <person name="Guo B."/>
            <person name="Wei J."/>
            <person name="Xu J."/>
            <person name="St-Pierre B."/>
            <person name="Chen S."/>
            <person name="Sun C."/>
        </authorList>
    </citation>
    <scope>NUCLEOTIDE SEQUENCE [LARGE SCALE GENOMIC DNA]</scope>
</reference>